<dbReference type="InterPro" id="IPR004314">
    <property type="entry name" value="Neprosin"/>
</dbReference>
<dbReference type="AlphaFoldDB" id="A0AAN9QLW3"/>
<evidence type="ECO:0000259" key="2">
    <source>
        <dbReference type="PROSITE" id="PS52045"/>
    </source>
</evidence>
<name>A0AAN9QLW3_CANGL</name>
<dbReference type="InterPro" id="IPR053168">
    <property type="entry name" value="Glutamic_endopeptidase"/>
</dbReference>
<comment type="caution">
    <text evidence="3">The sequence shown here is derived from an EMBL/GenBank/DDBJ whole genome shotgun (WGS) entry which is preliminary data.</text>
</comment>
<dbReference type="InterPro" id="IPR025521">
    <property type="entry name" value="Neprosin_propep"/>
</dbReference>
<dbReference type="EMBL" id="JAYMYQ010000004">
    <property type="protein sequence ID" value="KAK7340504.1"/>
    <property type="molecule type" value="Genomic_DNA"/>
</dbReference>
<dbReference type="PROSITE" id="PS52045">
    <property type="entry name" value="NEPROSIN_PEP_CD"/>
    <property type="match status" value="1"/>
</dbReference>
<reference evidence="3 4" key="1">
    <citation type="submission" date="2024-01" db="EMBL/GenBank/DDBJ databases">
        <title>The genomes of 5 underutilized Papilionoideae crops provide insights into root nodulation and disease resistanc.</title>
        <authorList>
            <person name="Jiang F."/>
        </authorList>
    </citation>
    <scope>NUCLEOTIDE SEQUENCE [LARGE SCALE GENOMIC DNA]</scope>
    <source>
        <strain evidence="3">LVBAO_FW01</strain>
        <tissue evidence="3">Leaves</tissue>
    </source>
</reference>
<evidence type="ECO:0000313" key="3">
    <source>
        <dbReference type="EMBL" id="KAK7340504.1"/>
    </source>
</evidence>
<dbReference type="PANTHER" id="PTHR31589">
    <property type="entry name" value="PROTEIN, PUTATIVE (DUF239)-RELATED-RELATED"/>
    <property type="match status" value="1"/>
</dbReference>
<evidence type="ECO:0000313" key="4">
    <source>
        <dbReference type="Proteomes" id="UP001367508"/>
    </source>
</evidence>
<protein>
    <recommendedName>
        <fullName evidence="2">Neprosin PEP catalytic domain-containing protein</fullName>
    </recommendedName>
</protein>
<sequence>MALSLQLLLVLCMCLLCHKVDARNHSHQKRLQRFSRSQKFESVLLMRDNEFDCVDIYKQPAFQHSMLKNHKIQLSPTFKTATTQSRPSKTWKDFKGKNMSIGCPPGKVPIHRGNMMHQTNSTHFVNQFPGYAKLHANLLDTNKETTYHGGYAEINICKVSGVEKGQYSLAQVYAHSDAAKDLDIIKVGWGVDQDGCYNVVCPGFVQVSSELAFGAVMTPNPKGLVSESYVYIGIEQDHITGHWWFVSGKNPIGYWPKELLPHISNGAAKIRFGGETASSLDNTSPPMGNGILPEGHNSNSCFFAGLRIMDSEFHIQEIKPEDITVYSDTNPHCYGLLYEGYQGELFRQSFFFGGPGGDCGV</sequence>
<evidence type="ECO:0000256" key="1">
    <source>
        <dbReference type="SAM" id="SignalP"/>
    </source>
</evidence>
<dbReference type="Proteomes" id="UP001367508">
    <property type="component" value="Unassembled WGS sequence"/>
</dbReference>
<feature type="domain" description="Neprosin PEP catalytic" evidence="2">
    <location>
        <begin position="127"/>
        <end position="360"/>
    </location>
</feature>
<dbReference type="Pfam" id="PF03080">
    <property type="entry name" value="Neprosin"/>
    <property type="match status" value="1"/>
</dbReference>
<feature type="chain" id="PRO_5043012586" description="Neprosin PEP catalytic domain-containing protein" evidence="1">
    <location>
        <begin position="23"/>
        <end position="361"/>
    </location>
</feature>
<proteinExistence type="predicted"/>
<dbReference type="Pfam" id="PF14365">
    <property type="entry name" value="Neprosin_AP"/>
    <property type="match status" value="1"/>
</dbReference>
<dbReference type="PANTHER" id="PTHR31589:SF233">
    <property type="entry name" value="PROTEIN, PUTATIVE (DUF239)-RELATED"/>
    <property type="match status" value="1"/>
</dbReference>
<keyword evidence="4" id="KW-1185">Reference proteome</keyword>
<feature type="signal peptide" evidence="1">
    <location>
        <begin position="1"/>
        <end position="22"/>
    </location>
</feature>
<organism evidence="3 4">
    <name type="scientific">Canavalia gladiata</name>
    <name type="common">Sword bean</name>
    <name type="synonym">Dolichos gladiatus</name>
    <dbReference type="NCBI Taxonomy" id="3824"/>
    <lineage>
        <taxon>Eukaryota</taxon>
        <taxon>Viridiplantae</taxon>
        <taxon>Streptophyta</taxon>
        <taxon>Embryophyta</taxon>
        <taxon>Tracheophyta</taxon>
        <taxon>Spermatophyta</taxon>
        <taxon>Magnoliopsida</taxon>
        <taxon>eudicotyledons</taxon>
        <taxon>Gunneridae</taxon>
        <taxon>Pentapetalae</taxon>
        <taxon>rosids</taxon>
        <taxon>fabids</taxon>
        <taxon>Fabales</taxon>
        <taxon>Fabaceae</taxon>
        <taxon>Papilionoideae</taxon>
        <taxon>50 kb inversion clade</taxon>
        <taxon>NPAAA clade</taxon>
        <taxon>indigoferoid/millettioid clade</taxon>
        <taxon>Phaseoleae</taxon>
        <taxon>Canavalia</taxon>
    </lineage>
</organism>
<accession>A0AAN9QLW3</accession>
<gene>
    <name evidence="3" type="ORF">VNO77_21210</name>
</gene>
<keyword evidence="1" id="KW-0732">Signal</keyword>